<feature type="region of interest" description="Disordered" evidence="1">
    <location>
        <begin position="231"/>
        <end position="421"/>
    </location>
</feature>
<dbReference type="Gene3D" id="3.60.40.10">
    <property type="entry name" value="PPM-type phosphatase domain"/>
    <property type="match status" value="1"/>
</dbReference>
<feature type="compositionally biased region" description="Low complexity" evidence="1">
    <location>
        <begin position="131"/>
        <end position="144"/>
    </location>
</feature>
<evidence type="ECO:0000259" key="2">
    <source>
        <dbReference type="PROSITE" id="PS51746"/>
    </source>
</evidence>
<feature type="compositionally biased region" description="Basic residues" evidence="1">
    <location>
        <begin position="61"/>
        <end position="75"/>
    </location>
</feature>
<dbReference type="SMART" id="SM00332">
    <property type="entry name" value="PP2Cc"/>
    <property type="match status" value="1"/>
</dbReference>
<feature type="compositionally biased region" description="Basic residues" evidence="1">
    <location>
        <begin position="87"/>
        <end position="111"/>
    </location>
</feature>
<reference evidence="3" key="1">
    <citation type="submission" date="2021-01" db="EMBL/GenBank/DDBJ databases">
        <authorList>
            <person name="Corre E."/>
            <person name="Pelletier E."/>
            <person name="Niang G."/>
            <person name="Scheremetjew M."/>
            <person name="Finn R."/>
            <person name="Kale V."/>
            <person name="Holt S."/>
            <person name="Cochrane G."/>
            <person name="Meng A."/>
            <person name="Brown T."/>
            <person name="Cohen L."/>
        </authorList>
    </citation>
    <scope>NUCLEOTIDE SEQUENCE</scope>
    <source>
        <strain evidence="3">CCMP2058</strain>
    </source>
</reference>
<evidence type="ECO:0000313" key="3">
    <source>
        <dbReference type="EMBL" id="CAD8439352.1"/>
    </source>
</evidence>
<feature type="compositionally biased region" description="Basic and acidic residues" evidence="1">
    <location>
        <begin position="76"/>
        <end position="86"/>
    </location>
</feature>
<organism evidence="3">
    <name type="scientific">Amorphochlora amoebiformis</name>
    <dbReference type="NCBI Taxonomy" id="1561963"/>
    <lineage>
        <taxon>Eukaryota</taxon>
        <taxon>Sar</taxon>
        <taxon>Rhizaria</taxon>
        <taxon>Cercozoa</taxon>
        <taxon>Chlorarachniophyceae</taxon>
        <taxon>Amorphochlora</taxon>
    </lineage>
</organism>
<proteinExistence type="predicted"/>
<sequence>MEPKPSFFRQHNRIKQQCQEALSCDTVHLRTALLGNTERSEPRWFYRDFSGSNNCLGSRGGGRHRSRSRTRRVRDRRQETRRDQSRGRRARRVRHKRSRSRSRSYRPRHLPSRLATEGRSSTKAAMSRSGPTAFPTSFPSTPKAKPLPPKQPAGNFRVEDEEAGPEGSTESGIEVRKKSVTLGSVGNDDVKGIEWMGNTKNGLNLDGVNEGAQYNLGWQEVGISGRLEDEMPVSTHSKSKEKPSVFYSKDVEDEDKHQPLNMELEILSSQEPTSTPTPPPIPTPTPTPIPTGRPTPTPEPELEPSPSTSKATIAPNSASIKARGARMIPSMMPTRKRPTLNRTDLANLRSKRLNHRESQQKLPPQPQRKPPHTKPHATQLRGMKPTPKPEVNVNPSLEPVVRDSRQIYAQKRPQKGRKGEIDDFMEDGTEFMTNLRKVHGDRGEQRGRKTLPPIPRYRPSTYTAWDVGPEEEDERRIKSMWDMGPSRGVTINKTELEKKNPIPLDANGRRLFDESLKRIDLSGLRIETALCSRWGTAHMAANTGHEDRAMGPGICPGVGCMWAVVDGHRGDQCAEFVAEQLFSQISQALKSELRSQVRKSEHGLRWWGQGRPAQDDIRKSRSAIYLGFEATERAWMLRSRHASINSGATAIVALVIGDRLDESHLVVANLGDSRGILCRNGKAVPLSEDHKPTRKDEAKRIQDAGGHVIVSSRGLSRVAHNRIAAGLETSVTANYKLGLSVSRAFGDRDFKSPHALVSSDPEIKVFKLCCDDLFIVLGCDGIWDVMSNQEVSNIAAAHLLIKDAAEAAKAIASAAKKRGSGDDLTVQVVFFHENKDRIMSMMNAEQDTEDYSGG</sequence>
<dbReference type="PANTHER" id="PTHR47992">
    <property type="entry name" value="PROTEIN PHOSPHATASE"/>
    <property type="match status" value="1"/>
</dbReference>
<gene>
    <name evidence="3" type="ORF">LAMO00422_LOCUS5340</name>
</gene>
<dbReference type="PROSITE" id="PS51746">
    <property type="entry name" value="PPM_2"/>
    <property type="match status" value="1"/>
</dbReference>
<feature type="compositionally biased region" description="Polar residues" evidence="1">
    <location>
        <begin position="310"/>
        <end position="319"/>
    </location>
</feature>
<evidence type="ECO:0000256" key="1">
    <source>
        <dbReference type="SAM" id="MobiDB-lite"/>
    </source>
</evidence>
<dbReference type="InterPro" id="IPR036457">
    <property type="entry name" value="PPM-type-like_dom_sf"/>
</dbReference>
<feature type="compositionally biased region" description="Pro residues" evidence="1">
    <location>
        <begin position="275"/>
        <end position="299"/>
    </location>
</feature>
<dbReference type="CDD" id="cd00143">
    <property type="entry name" value="PP2Cc"/>
    <property type="match status" value="1"/>
</dbReference>
<dbReference type="InterPro" id="IPR015655">
    <property type="entry name" value="PP2C"/>
</dbReference>
<dbReference type="GO" id="GO:0004722">
    <property type="term" value="F:protein serine/threonine phosphatase activity"/>
    <property type="evidence" value="ECO:0007669"/>
    <property type="project" value="InterPro"/>
</dbReference>
<name>A0A7S0GVE3_9EUKA</name>
<dbReference type="Pfam" id="PF00481">
    <property type="entry name" value="PP2C"/>
    <property type="match status" value="1"/>
</dbReference>
<feature type="region of interest" description="Disordered" evidence="1">
    <location>
        <begin position="55"/>
        <end position="177"/>
    </location>
</feature>
<dbReference type="EMBL" id="HBEM01007620">
    <property type="protein sequence ID" value="CAD8439352.1"/>
    <property type="molecule type" value="Transcribed_RNA"/>
</dbReference>
<feature type="domain" description="PPM-type phosphatase" evidence="2">
    <location>
        <begin position="536"/>
        <end position="831"/>
    </location>
</feature>
<dbReference type="InterPro" id="IPR001932">
    <property type="entry name" value="PPM-type_phosphatase-like_dom"/>
</dbReference>
<accession>A0A7S0GVE3</accession>
<protein>
    <recommendedName>
        <fullName evidence="2">PPM-type phosphatase domain-containing protein</fullName>
    </recommendedName>
</protein>
<dbReference type="SUPFAM" id="SSF81606">
    <property type="entry name" value="PP2C-like"/>
    <property type="match status" value="1"/>
</dbReference>
<dbReference type="AlphaFoldDB" id="A0A7S0GVE3"/>